<dbReference type="InterPro" id="IPR008979">
    <property type="entry name" value="Galactose-bd-like_sf"/>
</dbReference>
<dbReference type="GO" id="GO:0005975">
    <property type="term" value="P:carbohydrate metabolic process"/>
    <property type="evidence" value="ECO:0007669"/>
    <property type="project" value="InterPro"/>
</dbReference>
<sequence>MFDPTDAGGFPRGKQTLYPGGIMYTSVTGIWQTVWLEPVPETAIETILMVPDIDQQQLTLTVKTSVDSPNLTFQAKVKDEGSVIQTTGGNTNQEVQIPIPNQKLWSPDSPFLYDLEIILHDDGEAIDSVKSYFGMRKISVQDDDGYKKLYLNNEFLFHHGPLDQGFWPDGIYTAPTDEALKYDIEMTKAFGFNMIRKHIKVEPYRWYYWADKLGVLVWQDMPSANSYTNTHPPVDQVAYERELTRMVESLLNSPSIVMWVIFNESQGQHRTPELVEKVMGMDPSRVVNQASGGSFFDVGHVLDIHSYPPPAVPVSSTQALACGEFGGVGYKIPGHLWNDGFGYVMANNEEEFFDYYEDYMEQVTIFKTNNGLSASVYTEITDVEIEVNGLLTYDRLEKVDRQRIHTANTQVIERDIFLSEVVPSSQHEGHIWQYTNTQPPGSWTEESFDDSGWNSGKAGFGTEGTPGAVVRTHWNSPDIWIRRKMPVGDLSGIDRDKLVLTIHHDEDCQVYINGVLAASLSGWTTSYVHLPISTAAKNAIRSNSMNTIAIHCSQTAGGQYVDAGISLLSPDEPAPEIPTGSSGMMEDLEDANWLYPSPADDIVRFAQAFPQAVEAAVINSYGQTVKKRSGTLDQVNVANLKPGLYFIRVKDQSVTHSYKFIKN</sequence>
<dbReference type="SUPFAM" id="SSF51445">
    <property type="entry name" value="(Trans)glycosidases"/>
    <property type="match status" value="1"/>
</dbReference>
<feature type="domain" description="Glycoside hydrolase family 2 immunoglobulin-like beta-sandwich" evidence="4">
    <location>
        <begin position="45"/>
        <end position="136"/>
    </location>
</feature>
<dbReference type="STRING" id="1409788.NC99_11920"/>
<protein>
    <recommendedName>
        <fullName evidence="9">Beta-galactosidase</fullName>
    </recommendedName>
</protein>
<dbReference type="Gene3D" id="3.20.20.80">
    <property type="entry name" value="Glycosidases"/>
    <property type="match status" value="1"/>
</dbReference>
<evidence type="ECO:0000256" key="3">
    <source>
        <dbReference type="ARBA" id="ARBA00023295"/>
    </source>
</evidence>
<dbReference type="PANTHER" id="PTHR42732:SF2">
    <property type="entry name" value="BETA-MANNOSIDASE"/>
    <property type="match status" value="1"/>
</dbReference>
<name>A0A0L8VCA4_9BACT</name>
<dbReference type="InterPro" id="IPR017853">
    <property type="entry name" value="GH"/>
</dbReference>
<dbReference type="Pfam" id="PF02836">
    <property type="entry name" value="Glyco_hydro_2_C"/>
    <property type="match status" value="1"/>
</dbReference>
<dbReference type="Pfam" id="PF18962">
    <property type="entry name" value="Por_Secre_tail"/>
    <property type="match status" value="1"/>
</dbReference>
<feature type="domain" description="Secretion system C-terminal sorting" evidence="6">
    <location>
        <begin position="594"/>
        <end position="661"/>
    </location>
</feature>
<evidence type="ECO:0000256" key="2">
    <source>
        <dbReference type="ARBA" id="ARBA00022801"/>
    </source>
</evidence>
<evidence type="ECO:0000259" key="6">
    <source>
        <dbReference type="Pfam" id="PF18962"/>
    </source>
</evidence>
<dbReference type="SUPFAM" id="SSF49785">
    <property type="entry name" value="Galactose-binding domain-like"/>
    <property type="match status" value="1"/>
</dbReference>
<feature type="domain" description="Glycoside hydrolase family 2 catalytic" evidence="5">
    <location>
        <begin position="178"/>
        <end position="292"/>
    </location>
</feature>
<dbReference type="InterPro" id="IPR006103">
    <property type="entry name" value="Glyco_hydro_2_cat"/>
</dbReference>
<dbReference type="InterPro" id="IPR013783">
    <property type="entry name" value="Ig-like_fold"/>
</dbReference>
<reference evidence="8" key="1">
    <citation type="submission" date="2015-07" db="EMBL/GenBank/DDBJ databases">
        <title>Genome sequencing of Sunxiuqinia dokdonensis strain SK.</title>
        <authorList>
            <person name="Ahn S."/>
            <person name="Kim B.-C."/>
        </authorList>
    </citation>
    <scope>NUCLEOTIDE SEQUENCE [LARGE SCALE GENOMIC DNA]</scope>
    <source>
        <strain evidence="8">SK</strain>
    </source>
</reference>
<organism evidence="7 8">
    <name type="scientific">Sunxiuqinia dokdonensis</name>
    <dbReference type="NCBI Taxonomy" id="1409788"/>
    <lineage>
        <taxon>Bacteria</taxon>
        <taxon>Pseudomonadati</taxon>
        <taxon>Bacteroidota</taxon>
        <taxon>Bacteroidia</taxon>
        <taxon>Marinilabiliales</taxon>
        <taxon>Prolixibacteraceae</taxon>
        <taxon>Sunxiuqinia</taxon>
    </lineage>
</organism>
<dbReference type="PANTHER" id="PTHR42732">
    <property type="entry name" value="BETA-GALACTOSIDASE"/>
    <property type="match status" value="1"/>
</dbReference>
<dbReference type="GO" id="GO:0004553">
    <property type="term" value="F:hydrolase activity, hydrolyzing O-glycosyl compounds"/>
    <property type="evidence" value="ECO:0007669"/>
    <property type="project" value="InterPro"/>
</dbReference>
<dbReference type="Proteomes" id="UP000036958">
    <property type="component" value="Unassembled WGS sequence"/>
</dbReference>
<dbReference type="EMBL" id="LGIA01000055">
    <property type="protein sequence ID" value="KOH45988.1"/>
    <property type="molecule type" value="Genomic_DNA"/>
</dbReference>
<evidence type="ECO:0000259" key="5">
    <source>
        <dbReference type="Pfam" id="PF02836"/>
    </source>
</evidence>
<evidence type="ECO:0008006" key="9">
    <source>
        <dbReference type="Google" id="ProtNLM"/>
    </source>
</evidence>
<dbReference type="InterPro" id="IPR036156">
    <property type="entry name" value="Beta-gal/glucu_dom_sf"/>
</dbReference>
<accession>A0A0L8VCA4</accession>
<dbReference type="SUPFAM" id="SSF49303">
    <property type="entry name" value="beta-Galactosidase/glucuronidase domain"/>
    <property type="match status" value="1"/>
</dbReference>
<comment type="similarity">
    <text evidence="1">Belongs to the glycosyl hydrolase 2 family.</text>
</comment>
<evidence type="ECO:0000256" key="1">
    <source>
        <dbReference type="ARBA" id="ARBA00007401"/>
    </source>
</evidence>
<keyword evidence="3" id="KW-0326">Glycosidase</keyword>
<dbReference type="NCBIfam" id="TIGR04183">
    <property type="entry name" value="Por_Secre_tail"/>
    <property type="match status" value="1"/>
</dbReference>
<evidence type="ECO:0000313" key="7">
    <source>
        <dbReference type="EMBL" id="KOH45988.1"/>
    </source>
</evidence>
<dbReference type="AlphaFoldDB" id="A0A0L8VCA4"/>
<evidence type="ECO:0000259" key="4">
    <source>
        <dbReference type="Pfam" id="PF00703"/>
    </source>
</evidence>
<keyword evidence="2" id="KW-0378">Hydrolase</keyword>
<gene>
    <name evidence="7" type="ORF">NC99_11920</name>
</gene>
<dbReference type="InterPro" id="IPR006102">
    <property type="entry name" value="Ig-like_GH2"/>
</dbReference>
<evidence type="ECO:0000313" key="8">
    <source>
        <dbReference type="Proteomes" id="UP000036958"/>
    </source>
</evidence>
<comment type="caution">
    <text evidence="7">The sequence shown here is derived from an EMBL/GenBank/DDBJ whole genome shotgun (WGS) entry which is preliminary data.</text>
</comment>
<keyword evidence="8" id="KW-1185">Reference proteome</keyword>
<dbReference type="Gene3D" id="2.60.40.10">
    <property type="entry name" value="Immunoglobulins"/>
    <property type="match status" value="1"/>
</dbReference>
<dbReference type="InterPro" id="IPR026444">
    <property type="entry name" value="Secre_tail"/>
</dbReference>
<proteinExistence type="inferred from homology"/>
<dbReference type="Gene3D" id="2.60.120.260">
    <property type="entry name" value="Galactose-binding domain-like"/>
    <property type="match status" value="1"/>
</dbReference>
<dbReference type="InterPro" id="IPR051913">
    <property type="entry name" value="GH2_Domain-Containing"/>
</dbReference>
<dbReference type="Pfam" id="PF00703">
    <property type="entry name" value="Glyco_hydro_2"/>
    <property type="match status" value="1"/>
</dbReference>
<dbReference type="PATRIC" id="fig|1409788.3.peg.1211"/>